<dbReference type="InterPro" id="IPR036278">
    <property type="entry name" value="Sialidase_sf"/>
</dbReference>
<organism evidence="1 2">
    <name type="scientific">Leptospira tipperaryensis</name>
    <dbReference type="NCBI Taxonomy" id="2564040"/>
    <lineage>
        <taxon>Bacteria</taxon>
        <taxon>Pseudomonadati</taxon>
        <taxon>Spirochaetota</taxon>
        <taxon>Spirochaetia</taxon>
        <taxon>Leptospirales</taxon>
        <taxon>Leptospiraceae</taxon>
        <taxon>Leptospira</taxon>
    </lineage>
</organism>
<reference evidence="1 2" key="1">
    <citation type="submission" date="2016-04" db="EMBL/GenBank/DDBJ databases">
        <title>Complete genome seqeunce of Leptospira alstonii serovar Room22.</title>
        <authorList>
            <person name="Nally J.E."/>
            <person name="Bayles D.O."/>
            <person name="Hurley D."/>
            <person name="Fanning S."/>
            <person name="McMahon B.J."/>
            <person name="Arent Z."/>
        </authorList>
    </citation>
    <scope>NUCLEOTIDE SEQUENCE [LARGE SCALE GENOMIC DNA]</scope>
    <source>
        <strain evidence="1 2">GWTS #1</strain>
    </source>
</reference>
<proteinExistence type="predicted"/>
<protein>
    <recommendedName>
        <fullName evidence="3">Galactose oxidase</fullName>
    </recommendedName>
</protein>
<dbReference type="Proteomes" id="UP000094197">
    <property type="component" value="Chromosome 1"/>
</dbReference>
<sequence length="406" mass="42032">MFILGCCGFDFTMTYKKYVSILISILLSLVSCAEAHKYSFDSSNPLAILGEIGWSLAAANNLKYPFVAVGASCASWYSVDGNDWSYSSTRFPSCNAGDINSVAYGNGTWVAVGTLTSGAGCGLWSSKDGETWTRSNCANNGGGNSNFQLYSVAYGNGTFWVGGDKEGAGTTVSFYGLKSTDGISWQYFPIDTGGANNIPDFASTTSFDSVNSIAYFGFTNSVTGNISKFRVGTSSWSQNGDGDILPNLASSKKNVFALNSGNVVSYGDDANGGGALSVFNGTIWGGQTATTTSSKINVMAEGSDRIFAFGNACTLDYTSDLTGLAGWIGFSGTPIIVGGCSGLHWSAATYNAKLKLFALGSTGTGGSNPSTFAVSSTGLPGDWKLIPITQSGIPGPAVLSIAAKTN</sequence>
<evidence type="ECO:0008006" key="3">
    <source>
        <dbReference type="Google" id="ProtNLM"/>
    </source>
</evidence>
<name>A0A1D7UYA3_9LEPT</name>
<evidence type="ECO:0000313" key="1">
    <source>
        <dbReference type="EMBL" id="AOP34545.1"/>
    </source>
</evidence>
<keyword evidence="2" id="KW-1185">Reference proteome</keyword>
<dbReference type="EMBL" id="CP015217">
    <property type="protein sequence ID" value="AOP34545.1"/>
    <property type="molecule type" value="Genomic_DNA"/>
</dbReference>
<gene>
    <name evidence="1" type="ORF">A0128_12215</name>
</gene>
<evidence type="ECO:0000313" key="2">
    <source>
        <dbReference type="Proteomes" id="UP000094197"/>
    </source>
</evidence>
<dbReference type="AlphaFoldDB" id="A0A1D7UYA3"/>
<dbReference type="KEGG" id="laj:A0128_12215"/>
<accession>A0A1D7UYA3</accession>
<dbReference type="SUPFAM" id="SSF50939">
    <property type="entry name" value="Sialidases"/>
    <property type="match status" value="1"/>
</dbReference>